<accession>A0A9R1VNL5</accession>
<organism evidence="2 3">
    <name type="scientific">Lactuca sativa</name>
    <name type="common">Garden lettuce</name>
    <dbReference type="NCBI Taxonomy" id="4236"/>
    <lineage>
        <taxon>Eukaryota</taxon>
        <taxon>Viridiplantae</taxon>
        <taxon>Streptophyta</taxon>
        <taxon>Embryophyta</taxon>
        <taxon>Tracheophyta</taxon>
        <taxon>Spermatophyta</taxon>
        <taxon>Magnoliopsida</taxon>
        <taxon>eudicotyledons</taxon>
        <taxon>Gunneridae</taxon>
        <taxon>Pentapetalae</taxon>
        <taxon>asterids</taxon>
        <taxon>campanulids</taxon>
        <taxon>Asterales</taxon>
        <taxon>Asteraceae</taxon>
        <taxon>Cichorioideae</taxon>
        <taxon>Cichorieae</taxon>
        <taxon>Lactucinae</taxon>
        <taxon>Lactuca</taxon>
    </lineage>
</organism>
<evidence type="ECO:0000313" key="2">
    <source>
        <dbReference type="EMBL" id="KAJ0208368.1"/>
    </source>
</evidence>
<proteinExistence type="predicted"/>
<dbReference type="Pfam" id="PF03101">
    <property type="entry name" value="FAR1"/>
    <property type="match status" value="1"/>
</dbReference>
<evidence type="ECO:0000259" key="1">
    <source>
        <dbReference type="Pfam" id="PF03101"/>
    </source>
</evidence>
<name>A0A9R1VNL5_LACSA</name>
<gene>
    <name evidence="2" type="ORF">LSAT_V11C500228980</name>
</gene>
<dbReference type="PANTHER" id="PTHR47718">
    <property type="entry name" value="OS01G0519700 PROTEIN"/>
    <property type="match status" value="1"/>
</dbReference>
<dbReference type="Proteomes" id="UP000235145">
    <property type="component" value="Unassembled WGS sequence"/>
</dbReference>
<dbReference type="PANTHER" id="PTHR47718:SF12">
    <property type="entry name" value="PROTEIN FAR1-RELATED SEQUENCE"/>
    <property type="match status" value="1"/>
</dbReference>
<dbReference type="InterPro" id="IPR004330">
    <property type="entry name" value="FAR1_DNA_bnd_dom"/>
</dbReference>
<dbReference type="EMBL" id="NBSK02000005">
    <property type="protein sequence ID" value="KAJ0208368.1"/>
    <property type="molecule type" value="Genomic_DNA"/>
</dbReference>
<protein>
    <recommendedName>
        <fullName evidence="1">FAR1 domain-containing protein</fullName>
    </recommendedName>
</protein>
<dbReference type="AlphaFoldDB" id="A0A9R1VNL5"/>
<comment type="caution">
    <text evidence="2">The sequence shown here is derived from an EMBL/GenBank/DDBJ whole genome shotgun (WGS) entry which is preliminary data.</text>
</comment>
<evidence type="ECO:0000313" key="3">
    <source>
        <dbReference type="Proteomes" id="UP000235145"/>
    </source>
</evidence>
<sequence length="271" mass="31194">MDAHTEDDDHVDLYSIRDGIDHYFDDSLFDYQHHGIDKNPVEDCYIYDNIDQDANDLGDISIEDETLGVFDDNHQSSNHQHPKLKGYYRSYEDITDMYYKYALAAGFDKNGHGIIRLRYLVCNRQGLPNTGHVDTLNPNKSKIKRRTDSQRTGCNACIRFSKIKGSSTWLLYDFVEEDNQELMSQDNILFSRHHRQLNSWQKLFIISLSNQNVGATQAHRLFNAINGGYNIIGGTVDNFKIFMRDLNHIPPIGCSLNLHLANQTSLQPFSL</sequence>
<feature type="domain" description="FAR1" evidence="1">
    <location>
        <begin position="111"/>
        <end position="183"/>
    </location>
</feature>
<reference evidence="2 3" key="1">
    <citation type="journal article" date="2017" name="Nat. Commun.">
        <title>Genome assembly with in vitro proximity ligation data and whole-genome triplication in lettuce.</title>
        <authorList>
            <person name="Reyes-Chin-Wo S."/>
            <person name="Wang Z."/>
            <person name="Yang X."/>
            <person name="Kozik A."/>
            <person name="Arikit S."/>
            <person name="Song C."/>
            <person name="Xia L."/>
            <person name="Froenicke L."/>
            <person name="Lavelle D.O."/>
            <person name="Truco M.J."/>
            <person name="Xia R."/>
            <person name="Zhu S."/>
            <person name="Xu C."/>
            <person name="Xu H."/>
            <person name="Xu X."/>
            <person name="Cox K."/>
            <person name="Korf I."/>
            <person name="Meyers B.C."/>
            <person name="Michelmore R.W."/>
        </authorList>
    </citation>
    <scope>NUCLEOTIDE SEQUENCE [LARGE SCALE GENOMIC DNA]</scope>
    <source>
        <strain evidence="3">cv. Salinas</strain>
        <tissue evidence="2">Seedlings</tissue>
    </source>
</reference>
<keyword evidence="3" id="KW-1185">Reference proteome</keyword>